<dbReference type="Proteomes" id="UP000030745">
    <property type="component" value="Unassembled WGS sequence"/>
</dbReference>
<reference evidence="2 3" key="1">
    <citation type="journal article" date="2013" name="PLoS Genet.">
        <title>Distinctive expansion of potential virulence genes in the genome of the oomycete fish pathogen Saprolegnia parasitica.</title>
        <authorList>
            <person name="Jiang R.H."/>
            <person name="de Bruijn I."/>
            <person name="Haas B.J."/>
            <person name="Belmonte R."/>
            <person name="Lobach L."/>
            <person name="Christie J."/>
            <person name="van den Ackerveken G."/>
            <person name="Bottin A."/>
            <person name="Bulone V."/>
            <person name="Diaz-Moreno S.M."/>
            <person name="Dumas B."/>
            <person name="Fan L."/>
            <person name="Gaulin E."/>
            <person name="Govers F."/>
            <person name="Grenville-Briggs L.J."/>
            <person name="Horner N.R."/>
            <person name="Levin J.Z."/>
            <person name="Mammella M."/>
            <person name="Meijer H.J."/>
            <person name="Morris P."/>
            <person name="Nusbaum C."/>
            <person name="Oome S."/>
            <person name="Phillips A.J."/>
            <person name="van Rooyen D."/>
            <person name="Rzeszutek E."/>
            <person name="Saraiva M."/>
            <person name="Secombes C.J."/>
            <person name="Seidl M.F."/>
            <person name="Snel B."/>
            <person name="Stassen J.H."/>
            <person name="Sykes S."/>
            <person name="Tripathy S."/>
            <person name="van den Berg H."/>
            <person name="Vega-Arreguin J.C."/>
            <person name="Wawra S."/>
            <person name="Young S.K."/>
            <person name="Zeng Q."/>
            <person name="Dieguez-Uribeondo J."/>
            <person name="Russ C."/>
            <person name="Tyler B.M."/>
            <person name="van West P."/>
        </authorList>
    </citation>
    <scope>NUCLEOTIDE SEQUENCE [LARGE SCALE GENOMIC DNA]</scope>
    <source>
        <strain evidence="2 3">CBS 223.65</strain>
    </source>
</reference>
<dbReference type="EMBL" id="KK583759">
    <property type="protein sequence ID" value="KDO17156.1"/>
    <property type="molecule type" value="Genomic_DNA"/>
</dbReference>
<dbReference type="VEuPathDB" id="FungiDB:SPRG_17447"/>
<dbReference type="AlphaFoldDB" id="A0A067BS97"/>
<feature type="non-terminal residue" evidence="2">
    <location>
        <position position="120"/>
    </location>
</feature>
<keyword evidence="3" id="KW-1185">Reference proteome</keyword>
<evidence type="ECO:0000256" key="1">
    <source>
        <dbReference type="SAM" id="MobiDB-lite"/>
    </source>
</evidence>
<dbReference type="RefSeq" id="XP_012212139.1">
    <property type="nucleotide sequence ID" value="XM_012356749.1"/>
</dbReference>
<organism evidence="2 3">
    <name type="scientific">Saprolegnia parasitica (strain CBS 223.65)</name>
    <dbReference type="NCBI Taxonomy" id="695850"/>
    <lineage>
        <taxon>Eukaryota</taxon>
        <taxon>Sar</taxon>
        <taxon>Stramenopiles</taxon>
        <taxon>Oomycota</taxon>
        <taxon>Saprolegniomycetes</taxon>
        <taxon>Saprolegniales</taxon>
        <taxon>Saprolegniaceae</taxon>
        <taxon>Saprolegnia</taxon>
    </lineage>
</organism>
<evidence type="ECO:0000313" key="2">
    <source>
        <dbReference type="EMBL" id="KDO17156.1"/>
    </source>
</evidence>
<name>A0A067BS97_SAPPC</name>
<dbReference type="KEGG" id="spar:SPRG_17447"/>
<gene>
    <name evidence="2" type="ORF">SPRG_17447</name>
</gene>
<feature type="compositionally biased region" description="Low complexity" evidence="1">
    <location>
        <begin position="94"/>
        <end position="109"/>
    </location>
</feature>
<proteinExistence type="predicted"/>
<sequence>MKRRSVHAGKSPTLSKRKRDVVKRLEAEPFADVALDTTSVAFQNWVQKEDAADTAKHGGSWPRLDLGRRMEIVSHDVMPSVAPLLKRKRHATGPAVVSPPRRRAPSAAPELNLPFLAKED</sequence>
<evidence type="ECO:0000313" key="3">
    <source>
        <dbReference type="Proteomes" id="UP000030745"/>
    </source>
</evidence>
<dbReference type="GeneID" id="24138988"/>
<dbReference type="OrthoDB" id="550575at2759"/>
<accession>A0A067BS97</accession>
<feature type="region of interest" description="Disordered" evidence="1">
    <location>
        <begin position="83"/>
        <end position="120"/>
    </location>
</feature>
<feature type="region of interest" description="Disordered" evidence="1">
    <location>
        <begin position="1"/>
        <end position="20"/>
    </location>
</feature>
<protein>
    <submittedName>
        <fullName evidence="2">Uncharacterized protein</fullName>
    </submittedName>
</protein>